<feature type="region of interest" description="Disordered" evidence="1">
    <location>
        <begin position="134"/>
        <end position="185"/>
    </location>
</feature>
<comment type="caution">
    <text evidence="2">The sequence shown here is derived from an EMBL/GenBank/DDBJ whole genome shotgun (WGS) entry which is preliminary data.</text>
</comment>
<reference evidence="2" key="1">
    <citation type="submission" date="2017-12" db="EMBL/GenBank/DDBJ databases">
        <title>Sequencing the genomes of 1000 Actinobacteria strains.</title>
        <authorList>
            <person name="Klenk H.-P."/>
        </authorList>
    </citation>
    <scope>NUCLEOTIDE SEQUENCE [LARGE SCALE GENOMIC DNA]</scope>
    <source>
        <strain evidence="2">DSM 44228</strain>
    </source>
</reference>
<gene>
    <name evidence="2" type="ORF">A8926_4806</name>
</gene>
<organism evidence="2 3">
    <name type="scientific">Saccharopolyspora spinosa</name>
    <dbReference type="NCBI Taxonomy" id="60894"/>
    <lineage>
        <taxon>Bacteria</taxon>
        <taxon>Bacillati</taxon>
        <taxon>Actinomycetota</taxon>
        <taxon>Actinomycetes</taxon>
        <taxon>Pseudonocardiales</taxon>
        <taxon>Pseudonocardiaceae</taxon>
        <taxon>Saccharopolyspora</taxon>
    </lineage>
</organism>
<evidence type="ECO:0000313" key="3">
    <source>
        <dbReference type="Proteomes" id="UP000233786"/>
    </source>
</evidence>
<feature type="compositionally biased region" description="Basic and acidic residues" evidence="1">
    <location>
        <begin position="176"/>
        <end position="185"/>
    </location>
</feature>
<name>A0A2N3Y1Y1_SACSN</name>
<protein>
    <submittedName>
        <fullName evidence="2">Uncharacterized protein</fullName>
    </submittedName>
</protein>
<feature type="compositionally biased region" description="Basic and acidic residues" evidence="1">
    <location>
        <begin position="134"/>
        <end position="143"/>
    </location>
</feature>
<evidence type="ECO:0000313" key="2">
    <source>
        <dbReference type="EMBL" id="PKW16900.1"/>
    </source>
</evidence>
<dbReference type="Proteomes" id="UP000233786">
    <property type="component" value="Unassembled WGS sequence"/>
</dbReference>
<proteinExistence type="predicted"/>
<accession>A0A2N3Y1Y1</accession>
<keyword evidence="3" id="KW-1185">Reference proteome</keyword>
<dbReference type="RefSeq" id="WP_083822053.1">
    <property type="nucleotide sequence ID" value="NZ_CP061007.1"/>
</dbReference>
<dbReference type="AlphaFoldDB" id="A0A2N3Y1Y1"/>
<sequence length="185" mass="20290">MTGAEPDEALGIAYRLTAAIVEDSPARIAPLYDLCLAHLLRAAHHGEDDLRAAVGYWRQLRPLVAADNPARAEIFGRAAILVSKTVLRLADAAGVEEVIADLGIAIDGIAECELRDHPMLTRAQLRAARFRELGGGDEDRQHTVETLTDPGAARRRHRDPRCLPRRTPLPHPAEGPARRALERTR</sequence>
<dbReference type="EMBL" id="PJNB01000001">
    <property type="protein sequence ID" value="PKW16900.1"/>
    <property type="molecule type" value="Genomic_DNA"/>
</dbReference>
<evidence type="ECO:0000256" key="1">
    <source>
        <dbReference type="SAM" id="MobiDB-lite"/>
    </source>
</evidence>